<dbReference type="GO" id="GO:0008233">
    <property type="term" value="F:peptidase activity"/>
    <property type="evidence" value="ECO:0007669"/>
    <property type="project" value="UniProtKB-KW"/>
</dbReference>
<dbReference type="SUPFAM" id="SSF50494">
    <property type="entry name" value="Trypsin-like serine proteases"/>
    <property type="match status" value="1"/>
</dbReference>
<evidence type="ECO:0000313" key="2">
    <source>
        <dbReference type="Proteomes" id="UP000439903"/>
    </source>
</evidence>
<dbReference type="Proteomes" id="UP000439903">
    <property type="component" value="Unassembled WGS sequence"/>
</dbReference>
<keyword evidence="2" id="KW-1185">Reference proteome</keyword>
<sequence length="226" mass="25370">MKLYKKDRRQVEKELLCGEGIYRKRRGLIDNSCSIGFFAKHANNPDITYAVTTGHCYTNSGSNIFYYFPWGDRPDDTLLGLMVTHRVKDYDYGLIELKRRGIRPLPMIRNTGANEYKQLQIRDIKPVSNHGAHLCKSAHTTHATCGYVKAFDGIFINSESFETEMIITDIVGDHGDSGGTAYYYYENLLSVNLSGIYTGGNKGIGSVLPLQIILDETEIVPMLVNG</sequence>
<reference evidence="1 2" key="1">
    <citation type="journal article" date="2019" name="Environ. Microbiol.">
        <title>At the nexus of three kingdoms: the genome of the mycorrhizal fungus Gigaspora margarita provides insights into plant, endobacterial and fungal interactions.</title>
        <authorList>
            <person name="Venice F."/>
            <person name="Ghignone S."/>
            <person name="Salvioli di Fossalunga A."/>
            <person name="Amselem J."/>
            <person name="Novero M."/>
            <person name="Xianan X."/>
            <person name="Sedzielewska Toro K."/>
            <person name="Morin E."/>
            <person name="Lipzen A."/>
            <person name="Grigoriev I.V."/>
            <person name="Henrissat B."/>
            <person name="Martin F.M."/>
            <person name="Bonfante P."/>
        </authorList>
    </citation>
    <scope>NUCLEOTIDE SEQUENCE [LARGE SCALE GENOMIC DNA]</scope>
    <source>
        <strain evidence="1 2">BEG34</strain>
    </source>
</reference>
<keyword evidence="1" id="KW-0645">Protease</keyword>
<dbReference type="Gene3D" id="2.40.10.10">
    <property type="entry name" value="Trypsin-like serine proteases"/>
    <property type="match status" value="2"/>
</dbReference>
<keyword evidence="1" id="KW-0378">Hydrolase</keyword>
<proteinExistence type="predicted"/>
<dbReference type="InterPro" id="IPR009003">
    <property type="entry name" value="Peptidase_S1_PA"/>
</dbReference>
<dbReference type="AlphaFoldDB" id="A0A8H4A814"/>
<gene>
    <name evidence="1" type="ORF">F8M41_001528</name>
</gene>
<evidence type="ECO:0000313" key="1">
    <source>
        <dbReference type="EMBL" id="KAF0454749.1"/>
    </source>
</evidence>
<dbReference type="InterPro" id="IPR043504">
    <property type="entry name" value="Peptidase_S1_PA_chymotrypsin"/>
</dbReference>
<accession>A0A8H4A814</accession>
<dbReference type="GO" id="GO:0006508">
    <property type="term" value="P:proteolysis"/>
    <property type="evidence" value="ECO:0007669"/>
    <property type="project" value="UniProtKB-KW"/>
</dbReference>
<dbReference type="OrthoDB" id="2345133at2759"/>
<dbReference type="EMBL" id="WTPW01001120">
    <property type="protein sequence ID" value="KAF0454749.1"/>
    <property type="molecule type" value="Genomic_DNA"/>
</dbReference>
<comment type="caution">
    <text evidence="1">The sequence shown here is derived from an EMBL/GenBank/DDBJ whole genome shotgun (WGS) entry which is preliminary data.</text>
</comment>
<protein>
    <submittedName>
        <fullName evidence="1">Serine protease</fullName>
    </submittedName>
</protein>
<name>A0A8H4A814_GIGMA</name>
<organism evidence="1 2">
    <name type="scientific">Gigaspora margarita</name>
    <dbReference type="NCBI Taxonomy" id="4874"/>
    <lineage>
        <taxon>Eukaryota</taxon>
        <taxon>Fungi</taxon>
        <taxon>Fungi incertae sedis</taxon>
        <taxon>Mucoromycota</taxon>
        <taxon>Glomeromycotina</taxon>
        <taxon>Glomeromycetes</taxon>
        <taxon>Diversisporales</taxon>
        <taxon>Gigasporaceae</taxon>
        <taxon>Gigaspora</taxon>
    </lineage>
</organism>